<dbReference type="GO" id="GO:1901264">
    <property type="term" value="P:carbohydrate derivative transport"/>
    <property type="evidence" value="ECO:0007669"/>
    <property type="project" value="TreeGrafter"/>
</dbReference>
<dbReference type="Proteomes" id="UP000009320">
    <property type="component" value="Unassembled WGS sequence"/>
</dbReference>
<proteinExistence type="predicted"/>
<dbReference type="AlphaFoldDB" id="I7L9F4"/>
<evidence type="ECO:0000256" key="7">
    <source>
        <dbReference type="ARBA" id="ARBA00022989"/>
    </source>
</evidence>
<keyword evidence="4 9" id="KW-0762">Sugar transport</keyword>
<dbReference type="PANTHER" id="PTHR33989">
    <property type="match status" value="1"/>
</dbReference>
<feature type="transmembrane region" description="Helical" evidence="10">
    <location>
        <begin position="265"/>
        <end position="286"/>
    </location>
</feature>
<reference evidence="12 13" key="1">
    <citation type="submission" date="2012-06" db="EMBL/GenBank/DDBJ databases">
        <title>Draft Genome Sequence of Lactobacillus hominis Strain CRBIP 24.179T, isolated from human intestine.</title>
        <authorList>
            <person name="Cousin S."/>
            <person name="Ma L."/>
            <person name="Bizet C."/>
            <person name="Loux V."/>
            <person name="Bouchier C."/>
            <person name="Clermont D."/>
            <person name="Creno S."/>
        </authorList>
    </citation>
    <scope>NUCLEOTIDE SEQUENCE [LARGE SCALE GENOMIC DNA]</scope>
    <source>
        <strain evidence="13">CRBIP 24.179T</strain>
    </source>
</reference>
<dbReference type="GO" id="GO:0005886">
    <property type="term" value="C:plasma membrane"/>
    <property type="evidence" value="ECO:0007669"/>
    <property type="project" value="UniProtKB-SubCell"/>
</dbReference>
<dbReference type="GO" id="GO:0008982">
    <property type="term" value="F:protein-N(PI)-phosphohistidine-sugar phosphotransferase activity"/>
    <property type="evidence" value="ECO:0007669"/>
    <property type="project" value="UniProtKB-UniRule"/>
</dbReference>
<name>I7L9F4_9LACO</name>
<evidence type="ECO:0000256" key="6">
    <source>
        <dbReference type="ARBA" id="ARBA00022692"/>
    </source>
</evidence>
<evidence type="ECO:0000256" key="2">
    <source>
        <dbReference type="ARBA" id="ARBA00022448"/>
    </source>
</evidence>
<feature type="domain" description="PTS EIIC type-3" evidence="11">
    <location>
        <begin position="9"/>
        <end position="431"/>
    </location>
</feature>
<dbReference type="PIRSF" id="PIRSF006351">
    <property type="entry name" value="PTS_EIIC-Cellobiose"/>
    <property type="match status" value="1"/>
</dbReference>
<evidence type="ECO:0000256" key="3">
    <source>
        <dbReference type="ARBA" id="ARBA00022475"/>
    </source>
</evidence>
<evidence type="ECO:0000256" key="1">
    <source>
        <dbReference type="ARBA" id="ARBA00004651"/>
    </source>
</evidence>
<dbReference type="InterPro" id="IPR003352">
    <property type="entry name" value="PTS_EIIC"/>
</dbReference>
<gene>
    <name evidence="12" type="ORF">BN55_07180</name>
</gene>
<keyword evidence="6 10" id="KW-0812">Transmembrane</keyword>
<feature type="transmembrane region" description="Helical" evidence="10">
    <location>
        <begin position="164"/>
        <end position="186"/>
    </location>
</feature>
<dbReference type="NCBIfam" id="TIGR00410">
    <property type="entry name" value="lacE"/>
    <property type="match status" value="1"/>
</dbReference>
<evidence type="ECO:0000256" key="5">
    <source>
        <dbReference type="ARBA" id="ARBA00022683"/>
    </source>
</evidence>
<dbReference type="Pfam" id="PF02378">
    <property type="entry name" value="PTS_EIIC"/>
    <property type="match status" value="1"/>
</dbReference>
<feature type="transmembrane region" description="Helical" evidence="10">
    <location>
        <begin position="32"/>
        <end position="56"/>
    </location>
</feature>
<comment type="function">
    <text evidence="9">The phosphoenolpyruvate-dependent sugar phosphotransferase system (PTS), a major carbohydrate active -transport system, catalyzes the phosphorylation of incoming sugar substrates concomitant with their translocation across the cell membrane.</text>
</comment>
<dbReference type="NCBIfam" id="NF007157">
    <property type="entry name" value="PRK09592.1"/>
    <property type="match status" value="1"/>
</dbReference>
<evidence type="ECO:0000256" key="9">
    <source>
        <dbReference type="PIRNR" id="PIRNR006351"/>
    </source>
</evidence>
<dbReference type="PATRIC" id="fig|1423758.3.peg.1248"/>
<dbReference type="PANTHER" id="PTHR33989:SF8">
    <property type="entry name" value="PERMEASE IIC COMPONENT"/>
    <property type="match status" value="1"/>
</dbReference>
<feature type="transmembrane region" description="Helical" evidence="10">
    <location>
        <begin position="363"/>
        <end position="382"/>
    </location>
</feature>
<sequence length="453" mass="49540">MSDTAKPSFKDNMMKYLGKFSGSRFVRAIMGAGYSIIAFSIIGSMFLVLTVLPQVITANWFVEFYNATIGRFSNMYTVIYNATMGIIAIFFAGSFAYNYADIYRKEENLLLDPLNAVFLTLMALFITVPQLIWKNGATIFVDILKKGNVVSGGYGVSGSGLTRIGATGIFTGLIVAWLTVQIYRYCMKHNLRIKMPASVPAGVANSFSAMIPGFLIAIIVGVIDAALIILGTDIFQVLYIPFSFISAIADTWWGFLIVIFFIHFLWWFGIHGATITSSFYQAIVLANMADNVKGGFHVFAGDPINAFVTIGGSGATLGMAIFIAFLARSQQLKELGKLELVPAIFNINEPLIFGLPIVYNVKLLIPFICAPLASGAVGYVAIATHMVPKISFQQPWPTPVGLSGMIATASWQGFVLSVVCAIVAFLVWFPFIKRYDTQIYKKEQADAAKTAQN</sequence>
<keyword evidence="3 9" id="KW-1003">Cell membrane</keyword>
<evidence type="ECO:0000256" key="8">
    <source>
        <dbReference type="ARBA" id="ARBA00023136"/>
    </source>
</evidence>
<keyword evidence="13" id="KW-1185">Reference proteome</keyword>
<dbReference type="GeneID" id="82846610"/>
<dbReference type="InterPro" id="IPR004796">
    <property type="entry name" value="PTS_IIC_cello"/>
</dbReference>
<organism evidence="12 13">
    <name type="scientific">Lactobacillus hominis DSM 23910 = CRBIP 24.179</name>
    <dbReference type="NCBI Taxonomy" id="1423758"/>
    <lineage>
        <taxon>Bacteria</taxon>
        <taxon>Bacillati</taxon>
        <taxon>Bacillota</taxon>
        <taxon>Bacilli</taxon>
        <taxon>Lactobacillales</taxon>
        <taxon>Lactobacillaceae</taxon>
        <taxon>Lactobacillus</taxon>
    </lineage>
</organism>
<keyword evidence="5" id="KW-0598">Phosphotransferase system</keyword>
<protein>
    <recommendedName>
        <fullName evidence="9">Permease IIC component</fullName>
    </recommendedName>
</protein>
<evidence type="ECO:0000256" key="4">
    <source>
        <dbReference type="ARBA" id="ARBA00022597"/>
    </source>
</evidence>
<dbReference type="GO" id="GO:0009401">
    <property type="term" value="P:phosphoenolpyruvate-dependent sugar phosphotransferase system"/>
    <property type="evidence" value="ECO:0007669"/>
    <property type="project" value="UniProtKB-KW"/>
</dbReference>
<dbReference type="eggNOG" id="COG1455">
    <property type="taxonomic scope" value="Bacteria"/>
</dbReference>
<feature type="transmembrane region" description="Helical" evidence="10">
    <location>
        <begin position="237"/>
        <end position="258"/>
    </location>
</feature>
<dbReference type="EMBL" id="CAKE01000002">
    <property type="protein sequence ID" value="CCI81334.1"/>
    <property type="molecule type" value="Genomic_DNA"/>
</dbReference>
<feature type="transmembrane region" description="Helical" evidence="10">
    <location>
        <begin position="402"/>
        <end position="432"/>
    </location>
</feature>
<evidence type="ECO:0000313" key="12">
    <source>
        <dbReference type="EMBL" id="CCI81334.1"/>
    </source>
</evidence>
<feature type="transmembrane region" description="Helical" evidence="10">
    <location>
        <begin position="207"/>
        <end position="231"/>
    </location>
</feature>
<dbReference type="OrthoDB" id="1550290at2"/>
<dbReference type="InterPro" id="IPR051088">
    <property type="entry name" value="PTS_Sugar-EIIC/EIIB"/>
</dbReference>
<dbReference type="InterPro" id="IPR004501">
    <property type="entry name" value="PTS_EIIC_3"/>
</dbReference>
<dbReference type="RefSeq" id="WP_008470047.1">
    <property type="nucleotide sequence ID" value="NZ_AYZP01000003.1"/>
</dbReference>
<dbReference type="STRING" id="1423758.FC41_GL001235"/>
<keyword evidence="8 9" id="KW-0472">Membrane</keyword>
<feature type="transmembrane region" description="Helical" evidence="10">
    <location>
        <begin position="76"/>
        <end position="97"/>
    </location>
</feature>
<evidence type="ECO:0000259" key="11">
    <source>
        <dbReference type="PROSITE" id="PS51105"/>
    </source>
</evidence>
<keyword evidence="2 9" id="KW-0813">Transport</keyword>
<keyword evidence="7 10" id="KW-1133">Transmembrane helix</keyword>
<comment type="caution">
    <text evidence="12">The sequence shown here is derived from an EMBL/GenBank/DDBJ whole genome shotgun (WGS) entry which is preliminary data.</text>
</comment>
<feature type="transmembrane region" description="Helical" evidence="10">
    <location>
        <begin position="109"/>
        <end position="132"/>
    </location>
</feature>
<feature type="transmembrane region" description="Helical" evidence="10">
    <location>
        <begin position="306"/>
        <end position="327"/>
    </location>
</feature>
<accession>I7L9F4</accession>
<comment type="subcellular location">
    <subcellularLocation>
        <location evidence="1">Cell membrane</location>
        <topology evidence="1">Multi-pass membrane protein</topology>
    </subcellularLocation>
</comment>
<evidence type="ECO:0000256" key="10">
    <source>
        <dbReference type="SAM" id="Phobius"/>
    </source>
</evidence>
<evidence type="ECO:0000313" key="13">
    <source>
        <dbReference type="Proteomes" id="UP000009320"/>
    </source>
</evidence>
<dbReference type="PROSITE" id="PS51105">
    <property type="entry name" value="PTS_EIIC_TYPE_3"/>
    <property type="match status" value="1"/>
</dbReference>